<dbReference type="PANTHER" id="PTHR33052">
    <property type="entry name" value="DUF4228 DOMAIN PROTEIN-RELATED"/>
    <property type="match status" value="1"/>
</dbReference>
<name>A0A1R3HY60_COCAP</name>
<dbReference type="OrthoDB" id="843671at2759"/>
<dbReference type="Gramene" id="OMO75287">
    <property type="protein sequence ID" value="OMO75287"/>
    <property type="gene ID" value="CCACVL1_16246"/>
</dbReference>
<dbReference type="OMA" id="RNPNCFV"/>
<dbReference type="AlphaFoldDB" id="A0A1R3HY60"/>
<keyword evidence="2" id="KW-1185">Reference proteome</keyword>
<evidence type="ECO:0000313" key="1">
    <source>
        <dbReference type="EMBL" id="OMO75287.1"/>
    </source>
</evidence>
<dbReference type="Pfam" id="PF14009">
    <property type="entry name" value="PADRE"/>
    <property type="match status" value="1"/>
</dbReference>
<sequence length="191" mass="20178">MGICNSCESTSVVTAKLILQDGRLQEFPNPIKVSKILERNPNCFICSSDDMDFDTILSAIDEEDQLQLGELYFALPLSWLNSTLGTEEMGALAIKASQALKMGGGGGSGIKKKFCGCGIIEAEPLLLPNKRVANSSNLMVAANGGRSGGVVIGGGGGGFVVRRKTRGAARRRPAGRSFTAKLTVILEEQVD</sequence>
<dbReference type="Proteomes" id="UP000188268">
    <property type="component" value="Unassembled WGS sequence"/>
</dbReference>
<protein>
    <submittedName>
        <fullName evidence="1">Uncharacterized protein</fullName>
    </submittedName>
</protein>
<proteinExistence type="predicted"/>
<reference evidence="1 2" key="1">
    <citation type="submission" date="2013-09" db="EMBL/GenBank/DDBJ databases">
        <title>Corchorus capsularis genome sequencing.</title>
        <authorList>
            <person name="Alam M."/>
            <person name="Haque M.S."/>
            <person name="Islam M.S."/>
            <person name="Emdad E.M."/>
            <person name="Islam M.M."/>
            <person name="Ahmed B."/>
            <person name="Halim A."/>
            <person name="Hossen Q.M.M."/>
            <person name="Hossain M.Z."/>
            <person name="Ahmed R."/>
            <person name="Khan M.M."/>
            <person name="Islam R."/>
            <person name="Rashid M.M."/>
            <person name="Khan S.A."/>
            <person name="Rahman M.S."/>
            <person name="Alam M."/>
        </authorList>
    </citation>
    <scope>NUCLEOTIDE SEQUENCE [LARGE SCALE GENOMIC DNA]</scope>
    <source>
        <strain evidence="2">cv. CVL-1</strain>
        <tissue evidence="1">Whole seedling</tissue>
    </source>
</reference>
<gene>
    <name evidence="1" type="ORF">CCACVL1_16246</name>
</gene>
<dbReference type="EMBL" id="AWWV01011035">
    <property type="protein sequence ID" value="OMO75287.1"/>
    <property type="molecule type" value="Genomic_DNA"/>
</dbReference>
<organism evidence="1 2">
    <name type="scientific">Corchorus capsularis</name>
    <name type="common">Jute</name>
    <dbReference type="NCBI Taxonomy" id="210143"/>
    <lineage>
        <taxon>Eukaryota</taxon>
        <taxon>Viridiplantae</taxon>
        <taxon>Streptophyta</taxon>
        <taxon>Embryophyta</taxon>
        <taxon>Tracheophyta</taxon>
        <taxon>Spermatophyta</taxon>
        <taxon>Magnoliopsida</taxon>
        <taxon>eudicotyledons</taxon>
        <taxon>Gunneridae</taxon>
        <taxon>Pentapetalae</taxon>
        <taxon>rosids</taxon>
        <taxon>malvids</taxon>
        <taxon>Malvales</taxon>
        <taxon>Malvaceae</taxon>
        <taxon>Grewioideae</taxon>
        <taxon>Apeibeae</taxon>
        <taxon>Corchorus</taxon>
    </lineage>
</organism>
<comment type="caution">
    <text evidence="1">The sequence shown here is derived from an EMBL/GenBank/DDBJ whole genome shotgun (WGS) entry which is preliminary data.</text>
</comment>
<accession>A0A1R3HY60</accession>
<dbReference type="STRING" id="210143.A0A1R3HY60"/>
<dbReference type="InterPro" id="IPR025322">
    <property type="entry name" value="PADRE_dom"/>
</dbReference>
<evidence type="ECO:0000313" key="2">
    <source>
        <dbReference type="Proteomes" id="UP000188268"/>
    </source>
</evidence>